<proteinExistence type="predicted"/>
<dbReference type="PANTHER" id="PTHR31739">
    <property type="entry name" value="ENT-COPALYL DIPHOSPHATE SYNTHASE, CHLOROPLASTIC"/>
    <property type="match status" value="1"/>
</dbReference>
<sequence>MGSFTNCMLLSTSTNIPSYFFNGLQRRTSSFRNLRHPASVKHFSRSGVRKVITEAKQDMLKDSEAVQPNSTCNQVVEQDARIETLIREIKDMFLRLGDGEISPSAYDTAWIARIPSLNDPNKPQFPTTLQWILKNQLKDGSWGEPSFFFLYDRLVCTLSCVLTLALWKQGEELITKGLHFLQTHIQDLDKEKSIRTVGFEMIFPSMLNEAKSIGLNLPYDLPCIKHMIKLREEKKSRIPMEVMHSVQTTLLHSLEAIEVELVQWDRILKLQSANGSISDSPSATTITYLNTHDSKCLEYLTYIVKRFEDHAPVVYPIDIFEHNWMIDTIQRLGIDHHFRKEISIALDFLYRNLRKDGLAWERDAIVTDIDDTCMGLRLLRLHGYPISPDVLEYFKDIDGTFLCYMGETHKGVSDFFSLYRFSQIAFLGEKILKQTKIFTEQHLIKSIKDNHVYDKWAIKKALNKEIEWALRNPWKMSLPMLEMQEYIKNYGDDDVWIEKTIFRMYNINNSKYLELAKLECNKLQAIHTREAKSILLWWNSCGIDNLAVTQLNPKEIHFSICAAIYEPEFSTSRIAYTKCNCIESILKDIFQSHESFEELKIFCQAIHEWKPAMVQVLPSKLKRVFMVAYETMNEQAIGANWLMERRLQQYLKIREFKDTKQFEIFEEYVDQVKRGLAVAIRLLPAVLLMGDVLPGNALKSLVHKSTILEQLASYIALLNLMTEERSAVYMYMKEYNCSEQDALAYIEEKIDDAFVEFTHEYLKPNKHISHSCRRLIFEHGRIIRFSLNKRINGQPVESMDKVYTPTL</sequence>
<dbReference type="Gene3D" id="1.50.10.130">
    <property type="entry name" value="Terpene synthase, N-terminal domain"/>
    <property type="match status" value="1"/>
</dbReference>
<accession>A0A8T3C346</accession>
<evidence type="ECO:0000259" key="4">
    <source>
        <dbReference type="Pfam" id="PF01397"/>
    </source>
</evidence>
<dbReference type="SUPFAM" id="SSF48576">
    <property type="entry name" value="Terpenoid synthases"/>
    <property type="match status" value="1"/>
</dbReference>
<dbReference type="InterPro" id="IPR050148">
    <property type="entry name" value="Terpene_synthase-like"/>
</dbReference>
<reference evidence="6" key="1">
    <citation type="journal article" date="2022" name="Front. Genet.">
        <title>Chromosome-Scale Assembly of the Dendrobium nobile Genome Provides Insights Into the Molecular Mechanism of the Biosynthesis of the Medicinal Active Ingredient of Dendrobium.</title>
        <authorList>
            <person name="Xu Q."/>
            <person name="Niu S.-C."/>
            <person name="Li K.-L."/>
            <person name="Zheng P.-J."/>
            <person name="Zhang X.-J."/>
            <person name="Jia Y."/>
            <person name="Liu Y."/>
            <person name="Niu Y.-X."/>
            <person name="Yu L.-H."/>
            <person name="Chen D.-F."/>
            <person name="Zhang G.-Q."/>
        </authorList>
    </citation>
    <scope>NUCLEOTIDE SEQUENCE</scope>
    <source>
        <tissue evidence="6">Leaf</tissue>
    </source>
</reference>
<dbReference type="GO" id="GO:0000287">
    <property type="term" value="F:magnesium ion binding"/>
    <property type="evidence" value="ECO:0007669"/>
    <property type="project" value="InterPro"/>
</dbReference>
<organism evidence="6 7">
    <name type="scientific">Dendrobium nobile</name>
    <name type="common">Orchid</name>
    <dbReference type="NCBI Taxonomy" id="94219"/>
    <lineage>
        <taxon>Eukaryota</taxon>
        <taxon>Viridiplantae</taxon>
        <taxon>Streptophyta</taxon>
        <taxon>Embryophyta</taxon>
        <taxon>Tracheophyta</taxon>
        <taxon>Spermatophyta</taxon>
        <taxon>Magnoliopsida</taxon>
        <taxon>Liliopsida</taxon>
        <taxon>Asparagales</taxon>
        <taxon>Orchidaceae</taxon>
        <taxon>Epidendroideae</taxon>
        <taxon>Malaxideae</taxon>
        <taxon>Dendrobiinae</taxon>
        <taxon>Dendrobium</taxon>
    </lineage>
</organism>
<dbReference type="Gene3D" id="1.10.600.10">
    <property type="entry name" value="Farnesyl Diphosphate Synthase"/>
    <property type="match status" value="1"/>
</dbReference>
<comment type="cofactor">
    <cofactor evidence="1">
        <name>Mg(2+)</name>
        <dbReference type="ChEBI" id="CHEBI:18420"/>
    </cofactor>
</comment>
<protein>
    <submittedName>
        <fullName evidence="6">Uncharacterized protein</fullName>
    </submittedName>
</protein>
<dbReference type="SUPFAM" id="SSF48239">
    <property type="entry name" value="Terpenoid cyclases/Protein prenyltransferases"/>
    <property type="match status" value="2"/>
</dbReference>
<keyword evidence="3" id="KW-0460">Magnesium</keyword>
<dbReference type="Proteomes" id="UP000829196">
    <property type="component" value="Unassembled WGS sequence"/>
</dbReference>
<dbReference type="Pfam" id="PF01397">
    <property type="entry name" value="Terpene_synth"/>
    <property type="match status" value="1"/>
</dbReference>
<keyword evidence="2" id="KW-0479">Metal-binding</keyword>
<feature type="domain" description="Terpene synthase metal-binding" evidence="5">
    <location>
        <begin position="544"/>
        <end position="753"/>
    </location>
</feature>
<dbReference type="Gene3D" id="1.50.10.160">
    <property type="match status" value="1"/>
</dbReference>
<dbReference type="InterPro" id="IPR008930">
    <property type="entry name" value="Terpenoid_cyclase/PrenylTrfase"/>
</dbReference>
<evidence type="ECO:0000256" key="3">
    <source>
        <dbReference type="ARBA" id="ARBA00022842"/>
    </source>
</evidence>
<evidence type="ECO:0000313" key="7">
    <source>
        <dbReference type="Proteomes" id="UP000829196"/>
    </source>
</evidence>
<dbReference type="InterPro" id="IPR001906">
    <property type="entry name" value="Terpene_synth_N"/>
</dbReference>
<evidence type="ECO:0000256" key="1">
    <source>
        <dbReference type="ARBA" id="ARBA00001946"/>
    </source>
</evidence>
<dbReference type="InterPro" id="IPR036965">
    <property type="entry name" value="Terpene_synth_N_sf"/>
</dbReference>
<dbReference type="SFLD" id="SFLDG01014">
    <property type="entry name" value="Terpene_Cyclase_Like_1_N-term"/>
    <property type="match status" value="1"/>
</dbReference>
<dbReference type="SMR" id="A0A8T3C346"/>
<feature type="domain" description="Terpene synthase N-terminal" evidence="4">
    <location>
        <begin position="263"/>
        <end position="470"/>
    </location>
</feature>
<dbReference type="EMBL" id="JAGYWB010000004">
    <property type="protein sequence ID" value="KAI0523968.1"/>
    <property type="molecule type" value="Genomic_DNA"/>
</dbReference>
<evidence type="ECO:0000313" key="6">
    <source>
        <dbReference type="EMBL" id="KAI0523968.1"/>
    </source>
</evidence>
<evidence type="ECO:0000256" key="2">
    <source>
        <dbReference type="ARBA" id="ARBA00022723"/>
    </source>
</evidence>
<evidence type="ECO:0000259" key="5">
    <source>
        <dbReference type="Pfam" id="PF03936"/>
    </source>
</evidence>
<dbReference type="InterPro" id="IPR008949">
    <property type="entry name" value="Isoprenoid_synthase_dom_sf"/>
</dbReference>
<dbReference type="FunFam" id="1.50.10.130:FF:000002">
    <property type="entry name" value="Ent-copalyl diphosphate synthase, chloroplastic"/>
    <property type="match status" value="1"/>
</dbReference>
<comment type="caution">
    <text evidence="6">The sequence shown here is derived from an EMBL/GenBank/DDBJ whole genome shotgun (WGS) entry which is preliminary data.</text>
</comment>
<dbReference type="GO" id="GO:0010333">
    <property type="term" value="F:terpene synthase activity"/>
    <property type="evidence" value="ECO:0007669"/>
    <property type="project" value="InterPro"/>
</dbReference>
<keyword evidence="7" id="KW-1185">Reference proteome</keyword>
<dbReference type="AlphaFoldDB" id="A0A8T3C346"/>
<dbReference type="OrthoDB" id="2343925at2759"/>
<dbReference type="PANTHER" id="PTHR31739:SF4">
    <property type="entry name" value="ENT-COPALYL DIPHOSPHATE SYNTHASE, CHLOROPLASTIC"/>
    <property type="match status" value="1"/>
</dbReference>
<dbReference type="InterPro" id="IPR005630">
    <property type="entry name" value="Terpene_synthase_metal-bd"/>
</dbReference>
<gene>
    <name evidence="6" type="ORF">KFK09_003332</name>
</gene>
<dbReference type="Pfam" id="PF03936">
    <property type="entry name" value="Terpene_synth_C"/>
    <property type="match status" value="1"/>
</dbReference>
<dbReference type="GO" id="GO:0009507">
    <property type="term" value="C:chloroplast"/>
    <property type="evidence" value="ECO:0007669"/>
    <property type="project" value="TreeGrafter"/>
</dbReference>
<name>A0A8T3C346_DENNO</name>
<dbReference type="GO" id="GO:0009686">
    <property type="term" value="P:gibberellin biosynthetic process"/>
    <property type="evidence" value="ECO:0007669"/>
    <property type="project" value="TreeGrafter"/>
</dbReference>